<feature type="transmembrane region" description="Helical" evidence="2">
    <location>
        <begin position="7"/>
        <end position="26"/>
    </location>
</feature>
<organism evidence="5 6">
    <name type="scientific">Flavivirga aquimarina</name>
    <dbReference type="NCBI Taxonomy" id="2027862"/>
    <lineage>
        <taxon>Bacteria</taxon>
        <taxon>Pseudomonadati</taxon>
        <taxon>Bacteroidota</taxon>
        <taxon>Flavobacteriia</taxon>
        <taxon>Flavobacteriales</taxon>
        <taxon>Flavobacteriaceae</taxon>
        <taxon>Flavivirga</taxon>
    </lineage>
</organism>
<evidence type="ECO:0000313" key="5">
    <source>
        <dbReference type="EMBL" id="MDO5969910.1"/>
    </source>
</evidence>
<keyword evidence="6" id="KW-1185">Reference proteome</keyword>
<dbReference type="InterPro" id="IPR026444">
    <property type="entry name" value="Secre_tail"/>
</dbReference>
<evidence type="ECO:0000313" key="6">
    <source>
        <dbReference type="Proteomes" id="UP001176883"/>
    </source>
</evidence>
<dbReference type="Proteomes" id="UP001176883">
    <property type="component" value="Unassembled WGS sequence"/>
</dbReference>
<reference evidence="5" key="1">
    <citation type="submission" date="2023-07" db="EMBL/GenBank/DDBJ databases">
        <title>Two novel species in the genus Flavivirga.</title>
        <authorList>
            <person name="Kwon K."/>
        </authorList>
    </citation>
    <scope>NUCLEOTIDE SEQUENCE</scope>
    <source>
        <strain evidence="5">KCTC 52353</strain>
    </source>
</reference>
<evidence type="ECO:0000256" key="2">
    <source>
        <dbReference type="SAM" id="Phobius"/>
    </source>
</evidence>
<dbReference type="Gene3D" id="2.60.40.10">
    <property type="entry name" value="Immunoglobulins"/>
    <property type="match status" value="3"/>
</dbReference>
<evidence type="ECO:0000259" key="3">
    <source>
        <dbReference type="Pfam" id="PF03781"/>
    </source>
</evidence>
<dbReference type="Gene3D" id="2.60.40.1120">
    <property type="entry name" value="Carboxypeptidase-like, regulatory domain"/>
    <property type="match status" value="1"/>
</dbReference>
<dbReference type="EMBL" id="JAUOEK010000101">
    <property type="protein sequence ID" value="MDO5969910.1"/>
    <property type="molecule type" value="Genomic_DNA"/>
</dbReference>
<dbReference type="NCBIfam" id="TIGR04183">
    <property type="entry name" value="Por_Secre_tail"/>
    <property type="match status" value="1"/>
</dbReference>
<dbReference type="Pfam" id="PF18962">
    <property type="entry name" value="Por_Secre_tail"/>
    <property type="match status" value="1"/>
</dbReference>
<accession>A0ABT8W9U1</accession>
<dbReference type="InterPro" id="IPR016187">
    <property type="entry name" value="CTDL_fold"/>
</dbReference>
<dbReference type="SUPFAM" id="SSF49265">
    <property type="entry name" value="Fibronectin type III"/>
    <property type="match status" value="2"/>
</dbReference>
<keyword evidence="1" id="KW-0732">Signal</keyword>
<dbReference type="InterPro" id="IPR036116">
    <property type="entry name" value="FN3_sf"/>
</dbReference>
<evidence type="ECO:0000256" key="1">
    <source>
        <dbReference type="ARBA" id="ARBA00022729"/>
    </source>
</evidence>
<keyword evidence="2" id="KW-0812">Transmembrane</keyword>
<protein>
    <submittedName>
        <fullName evidence="5">SUMF1/EgtB/PvdO family nonheme iron enzyme</fullName>
    </submittedName>
</protein>
<feature type="domain" description="Sulfatase-modifying factor enzyme-like" evidence="3">
    <location>
        <begin position="381"/>
        <end position="677"/>
    </location>
</feature>
<dbReference type="Pfam" id="PF03781">
    <property type="entry name" value="FGE-sulfatase"/>
    <property type="match status" value="1"/>
</dbReference>
<dbReference type="Gene3D" id="3.90.1580.10">
    <property type="entry name" value="paralog of FGE (formylglycine-generating enzyme)"/>
    <property type="match status" value="1"/>
</dbReference>
<dbReference type="InterPro" id="IPR042095">
    <property type="entry name" value="SUMF_sf"/>
</dbReference>
<keyword evidence="2" id="KW-0472">Membrane</keyword>
<feature type="domain" description="Secretion system C-terminal sorting" evidence="4">
    <location>
        <begin position="1111"/>
        <end position="1183"/>
    </location>
</feature>
<gene>
    <name evidence="5" type="ORF">Q4Q35_08820</name>
</gene>
<dbReference type="RefSeq" id="WP_303277603.1">
    <property type="nucleotide sequence ID" value="NZ_JAUOEK010000101.1"/>
</dbReference>
<dbReference type="InterPro" id="IPR008969">
    <property type="entry name" value="CarboxyPept-like_regulatory"/>
</dbReference>
<name>A0ABT8W9U1_9FLAO</name>
<dbReference type="InterPro" id="IPR005532">
    <property type="entry name" value="SUMF_dom"/>
</dbReference>
<evidence type="ECO:0000259" key="4">
    <source>
        <dbReference type="Pfam" id="PF18962"/>
    </source>
</evidence>
<dbReference type="InterPro" id="IPR051043">
    <property type="entry name" value="Sulfatase_Mod_Factor_Kinase"/>
</dbReference>
<dbReference type="PANTHER" id="PTHR23150">
    <property type="entry name" value="SULFATASE MODIFYING FACTOR 1, 2"/>
    <property type="match status" value="1"/>
</dbReference>
<keyword evidence="2" id="KW-1133">Transmembrane helix</keyword>
<dbReference type="InterPro" id="IPR013783">
    <property type="entry name" value="Ig-like_fold"/>
</dbReference>
<comment type="caution">
    <text evidence="5">The sequence shown here is derived from an EMBL/GenBank/DDBJ whole genome shotgun (WGS) entry which is preliminary data.</text>
</comment>
<dbReference type="PANTHER" id="PTHR23150:SF19">
    <property type="entry name" value="FORMYLGLYCINE-GENERATING ENZYME"/>
    <property type="match status" value="1"/>
</dbReference>
<dbReference type="SUPFAM" id="SSF49464">
    <property type="entry name" value="Carboxypeptidase regulatory domain-like"/>
    <property type="match status" value="2"/>
</dbReference>
<sequence length="1184" mass="132232">MQEDINLQFRLLLLPIVTFYFFIFSWQAHSSYNNGNYSEHSLKKVEISPPVLSTPANNATYQSNYVSLSWIAATDSNGGALTYDLYLGTTLSPSLFRVDLTENWVNENFTEFVISQIVDGKKYFEFFHSGLEYETTYYWKVVAKDGTGAEKNSEVFSFTTDRENNLPTAPVLRTPVNGAIDVSRNITLEWEPSVDIDNDIVTYNLFLGSNASNPYDVSLLASGLQNPSYNFVTPLDDQKTYFWRVEAIDGYSNQKVSHAGSLFTWQFTIENYKNDAPVMGTIFSPSDGTKNITTKPVLQWPAATDKDGDAVIYGLYLGNSQTNLVEIAIGLRENKYQVDLKNPYTTYYWRVVAYDENGGTTEGPILSFTPWEQPSPSISVEMVEVTGGDFNMGNRDYENILPSFETFGLIPQPELYPQRLVTLNDYKIGKYEITYGQFLIFLQSIQNNWSINIGTNRLVFEQSELNSQGNLVTKSYDLCEVKTGDDAFDFKTDSKLLWDGAQLEVKAGFENYPMNWILPKGAELFADWLGYRLPTEAEWEYAALGGSQSNDYIYSGTNDVNSAGWYLWNGKNPDNPMTGYGAGVPARDGVGTHEVGGKIANELGIYDMSGNVRELCQDFYSGTYYHKGDNFNPLGPASGTYYALRGGAWCGLEYEMFSKARKDTYRVGPRETGVRVVSNHPDNKNALVYGIVRNENGDLLQNVKLKTSKGEAFTDEKGRYIFQFANGSSTVITPEQQGYTFSPSQVHLSELPDKTLHVNFKAYLDRDYTISGVVKDSNGDPIENVLINGLLETVKTNSEGFYSISVPKNQSFTLEPELLGYRFTNVSEKIENIQSDINDLDFTAEYIGYVTISGIVHRTTLSLIKNGVRILGLPGAPVVTSGNGNYYKQVTKGWSGVLTPIDDEAFFIPKELVVSNAVTNLSQNFQIFNSNSKTITGMVKDNRGNPMPGVRILLGASNEIVTGVDGKFATKLNVGWEGKLKAVFNNYDVSPLEYNLKVENENNASPLFVMTPPGDYKVSGEIKDDMGNPIQGVVLNGFLEKIQTDVQGKYSVWVDTGHTTTVTPSLSGSNFVPINRNIINISSDENNVNFAIAESLSIAEEGTDEKQAVLIYPNPLVEEKLYIIFNKNTMVNEVLIFDSRTLIHQIPIASVTNKVEIKRNLPSGFYIVKIKTDNESYIRKLIVR</sequence>
<dbReference type="SUPFAM" id="SSF56436">
    <property type="entry name" value="C-type lectin-like"/>
    <property type="match status" value="1"/>
</dbReference>
<proteinExistence type="predicted"/>